<dbReference type="AlphaFoldDB" id="A0A975GFD6"/>
<evidence type="ECO:0000256" key="2">
    <source>
        <dbReference type="ARBA" id="ARBA00023284"/>
    </source>
</evidence>
<sequence length="158" mass="18300">MDIAKFFKCLSIIVICLSFSCLDLSASETIKEQDINWQNYEAGMALGKNKSKKILINFYADWCTYCKKMDKDTYTNKSVISYINENFIPIKVNSDKNRKIAMNYRVTGLPSTWFVAETGENIGNRPGYIDAETMIPILKYIHTDSYKSMSFKDFMDKR</sequence>
<dbReference type="KEGG" id="dli:dnl_13130"/>
<dbReference type="Gene3D" id="3.40.30.10">
    <property type="entry name" value="Glutaredoxin"/>
    <property type="match status" value="1"/>
</dbReference>
<evidence type="ECO:0000259" key="4">
    <source>
        <dbReference type="PROSITE" id="PS51352"/>
    </source>
</evidence>
<name>A0A975GFD6_9BACT</name>
<keyword evidence="6" id="KW-1185">Reference proteome</keyword>
<dbReference type="EMBL" id="CP061799">
    <property type="protein sequence ID" value="QTA79064.1"/>
    <property type="molecule type" value="Genomic_DNA"/>
</dbReference>
<dbReference type="PANTHER" id="PTHR15337">
    <property type="entry name" value="ANTERIOR GRADIENT PROTEIN-RELATED"/>
    <property type="match status" value="1"/>
</dbReference>
<gene>
    <name evidence="5" type="ORF">dnl_13130</name>
</gene>
<dbReference type="PROSITE" id="PS51257">
    <property type="entry name" value="PROKAR_LIPOPROTEIN"/>
    <property type="match status" value="1"/>
</dbReference>
<feature type="domain" description="Thioredoxin" evidence="4">
    <location>
        <begin position="21"/>
        <end position="143"/>
    </location>
</feature>
<keyword evidence="2" id="KW-0676">Redox-active center</keyword>
<evidence type="ECO:0000256" key="3">
    <source>
        <dbReference type="SAM" id="SignalP"/>
    </source>
</evidence>
<dbReference type="PROSITE" id="PS00194">
    <property type="entry name" value="THIOREDOXIN_1"/>
    <property type="match status" value="1"/>
</dbReference>
<dbReference type="PANTHER" id="PTHR15337:SF11">
    <property type="entry name" value="THIOREDOXIN DOMAIN-CONTAINING PROTEIN"/>
    <property type="match status" value="1"/>
</dbReference>
<evidence type="ECO:0000256" key="1">
    <source>
        <dbReference type="ARBA" id="ARBA00022729"/>
    </source>
</evidence>
<reference evidence="5" key="1">
    <citation type="journal article" date="2021" name="Microb. Physiol.">
        <title>Proteogenomic Insights into the Physiology of Marine, Sulfate-Reducing, Filamentous Desulfonema limicola and Desulfonema magnum.</title>
        <authorList>
            <person name="Schnaars V."/>
            <person name="Wohlbrand L."/>
            <person name="Scheve S."/>
            <person name="Hinrichs C."/>
            <person name="Reinhardt R."/>
            <person name="Rabus R."/>
        </authorList>
    </citation>
    <scope>NUCLEOTIDE SEQUENCE</scope>
    <source>
        <strain evidence="5">5ac10</strain>
    </source>
</reference>
<dbReference type="Pfam" id="PF13098">
    <property type="entry name" value="Thioredoxin_2"/>
    <property type="match status" value="1"/>
</dbReference>
<dbReference type="InterPro" id="IPR013766">
    <property type="entry name" value="Thioredoxin_domain"/>
</dbReference>
<dbReference type="SUPFAM" id="SSF52833">
    <property type="entry name" value="Thioredoxin-like"/>
    <property type="match status" value="1"/>
</dbReference>
<evidence type="ECO:0000313" key="5">
    <source>
        <dbReference type="EMBL" id="QTA79064.1"/>
    </source>
</evidence>
<protein>
    <submittedName>
        <fullName evidence="5">Thioredoxin-fold containing protein</fullName>
    </submittedName>
</protein>
<keyword evidence="1 3" id="KW-0732">Signal</keyword>
<feature type="chain" id="PRO_5036827328" evidence="3">
    <location>
        <begin position="27"/>
        <end position="158"/>
    </location>
</feature>
<dbReference type="PROSITE" id="PS51352">
    <property type="entry name" value="THIOREDOXIN_2"/>
    <property type="match status" value="1"/>
</dbReference>
<proteinExistence type="predicted"/>
<dbReference type="RefSeq" id="WP_207690855.1">
    <property type="nucleotide sequence ID" value="NZ_CP061799.1"/>
</dbReference>
<dbReference type="InterPro" id="IPR017937">
    <property type="entry name" value="Thioredoxin_CS"/>
</dbReference>
<organism evidence="5 6">
    <name type="scientific">Desulfonema limicola</name>
    <dbReference type="NCBI Taxonomy" id="45656"/>
    <lineage>
        <taxon>Bacteria</taxon>
        <taxon>Pseudomonadati</taxon>
        <taxon>Thermodesulfobacteriota</taxon>
        <taxon>Desulfobacteria</taxon>
        <taxon>Desulfobacterales</taxon>
        <taxon>Desulfococcaceae</taxon>
        <taxon>Desulfonema</taxon>
    </lineage>
</organism>
<dbReference type="InterPro" id="IPR051099">
    <property type="entry name" value="AGR/TXD"/>
</dbReference>
<dbReference type="InterPro" id="IPR036249">
    <property type="entry name" value="Thioredoxin-like_sf"/>
</dbReference>
<dbReference type="Proteomes" id="UP000663720">
    <property type="component" value="Chromosome"/>
</dbReference>
<evidence type="ECO:0000313" key="6">
    <source>
        <dbReference type="Proteomes" id="UP000663720"/>
    </source>
</evidence>
<feature type="signal peptide" evidence="3">
    <location>
        <begin position="1"/>
        <end position="26"/>
    </location>
</feature>
<dbReference type="InterPro" id="IPR012336">
    <property type="entry name" value="Thioredoxin-like_fold"/>
</dbReference>
<accession>A0A975GFD6</accession>